<evidence type="ECO:0000256" key="1">
    <source>
        <dbReference type="ARBA" id="ARBA00004173"/>
    </source>
</evidence>
<reference evidence="7" key="1">
    <citation type="submission" date="2023-08" db="EMBL/GenBank/DDBJ databases">
        <authorList>
            <person name="Audoor S."/>
            <person name="Bilcke G."/>
        </authorList>
    </citation>
    <scope>NUCLEOTIDE SEQUENCE</scope>
</reference>
<dbReference type="PROSITE" id="PS51503">
    <property type="entry name" value="HIG1"/>
    <property type="match status" value="1"/>
</dbReference>
<keyword evidence="4 5" id="KW-0472">Membrane</keyword>
<dbReference type="AlphaFoldDB" id="A0AAD2GAQ3"/>
<comment type="subcellular location">
    <subcellularLocation>
        <location evidence="1">Mitochondrion</location>
    </subcellularLocation>
</comment>
<evidence type="ECO:0000256" key="3">
    <source>
        <dbReference type="ARBA" id="ARBA00022989"/>
    </source>
</evidence>
<dbReference type="InterPro" id="IPR007667">
    <property type="entry name" value="Hypoxia_induced_domain"/>
</dbReference>
<comment type="caution">
    <text evidence="7">The sequence shown here is derived from an EMBL/GenBank/DDBJ whole genome shotgun (WGS) entry which is preliminary data.</text>
</comment>
<keyword evidence="2 5" id="KW-0812">Transmembrane</keyword>
<feature type="domain" description="HIG1" evidence="6">
    <location>
        <begin position="114"/>
        <end position="205"/>
    </location>
</feature>
<protein>
    <recommendedName>
        <fullName evidence="6">HIG1 domain-containing protein</fullName>
    </recommendedName>
</protein>
<name>A0AAD2GAQ3_9STRA</name>
<proteinExistence type="predicted"/>
<feature type="transmembrane region" description="Helical" evidence="5">
    <location>
        <begin position="21"/>
        <end position="39"/>
    </location>
</feature>
<keyword evidence="8" id="KW-1185">Reference proteome</keyword>
<accession>A0AAD2GAQ3</accession>
<dbReference type="GO" id="GO:0005739">
    <property type="term" value="C:mitochondrion"/>
    <property type="evidence" value="ECO:0007669"/>
    <property type="project" value="UniProtKB-SubCell"/>
</dbReference>
<dbReference type="EMBL" id="CAKOGP040002325">
    <property type="protein sequence ID" value="CAJ1967448.1"/>
    <property type="molecule type" value="Genomic_DNA"/>
</dbReference>
<evidence type="ECO:0000256" key="2">
    <source>
        <dbReference type="ARBA" id="ARBA00022692"/>
    </source>
</evidence>
<evidence type="ECO:0000259" key="6">
    <source>
        <dbReference type="PROSITE" id="PS51503"/>
    </source>
</evidence>
<evidence type="ECO:0000313" key="7">
    <source>
        <dbReference type="EMBL" id="CAJ1967448.1"/>
    </source>
</evidence>
<evidence type="ECO:0000313" key="8">
    <source>
        <dbReference type="Proteomes" id="UP001295423"/>
    </source>
</evidence>
<dbReference type="Proteomes" id="UP001295423">
    <property type="component" value="Unassembled WGS sequence"/>
</dbReference>
<evidence type="ECO:0000256" key="4">
    <source>
        <dbReference type="ARBA" id="ARBA00023136"/>
    </source>
</evidence>
<sequence length="247" mass="28064">MASLTPLSKSDEVVGKSMNEGYMNGFMVFVPSLGAMYMALKNPTFRKVTNVQSRTAMVIMPALFAFAFVSETKLIDGMEELAAETESNMKTVAWAEHVKNNYAKDAELHDLYRKSVMESGVRMVPELTPFHQAANYIQMNPFKCIAGFGVPAVSAIYFSESRKSHLPQQLKILHTRVFGQATVIATLLGIMALKEMMDRGGRYITDEQVEERVEEMRATRERMLFNIDEEAKRFAEQRQHNHDINKH</sequence>
<keyword evidence="3 5" id="KW-1133">Transmembrane helix</keyword>
<gene>
    <name evidence="7" type="ORF">CYCCA115_LOCUS22780</name>
</gene>
<organism evidence="7 8">
    <name type="scientific">Cylindrotheca closterium</name>
    <dbReference type="NCBI Taxonomy" id="2856"/>
    <lineage>
        <taxon>Eukaryota</taxon>
        <taxon>Sar</taxon>
        <taxon>Stramenopiles</taxon>
        <taxon>Ochrophyta</taxon>
        <taxon>Bacillariophyta</taxon>
        <taxon>Bacillariophyceae</taxon>
        <taxon>Bacillariophycidae</taxon>
        <taxon>Bacillariales</taxon>
        <taxon>Bacillariaceae</taxon>
        <taxon>Cylindrotheca</taxon>
    </lineage>
</organism>
<evidence type="ECO:0000256" key="5">
    <source>
        <dbReference type="SAM" id="Phobius"/>
    </source>
</evidence>